<comment type="caution">
    <text evidence="1">The sequence shown here is derived from an EMBL/GenBank/DDBJ whole genome shotgun (WGS) entry which is preliminary data.</text>
</comment>
<evidence type="ECO:0000313" key="1">
    <source>
        <dbReference type="EMBL" id="HAW74790.1"/>
    </source>
</evidence>
<sequence length="78" mass="8917">MENKKRNWKTIELPTFKVVWTPDLKFSNKDILAGAGHLVEMEAVTEDKAHQIAQKLNNETFDAAGLYKIINIEWEASS</sequence>
<proteinExistence type="predicted"/>
<accession>A0A350P0H3</accession>
<organism evidence="1 2">
    <name type="scientific">Alteromonas australica</name>
    <dbReference type="NCBI Taxonomy" id="589873"/>
    <lineage>
        <taxon>Bacteria</taxon>
        <taxon>Pseudomonadati</taxon>
        <taxon>Pseudomonadota</taxon>
        <taxon>Gammaproteobacteria</taxon>
        <taxon>Alteromonadales</taxon>
        <taxon>Alteromonadaceae</taxon>
        <taxon>Alteromonas/Salinimonas group</taxon>
        <taxon>Alteromonas</taxon>
    </lineage>
</organism>
<protein>
    <submittedName>
        <fullName evidence="1">Uncharacterized protein</fullName>
    </submittedName>
</protein>
<dbReference type="AlphaFoldDB" id="A0A350P0H3"/>
<evidence type="ECO:0000313" key="2">
    <source>
        <dbReference type="Proteomes" id="UP000263517"/>
    </source>
</evidence>
<name>A0A350P0H3_9ALTE</name>
<gene>
    <name evidence="1" type="ORF">DCW74_03535</name>
</gene>
<reference evidence="1 2" key="1">
    <citation type="journal article" date="2018" name="Nat. Biotechnol.">
        <title>A standardized bacterial taxonomy based on genome phylogeny substantially revises the tree of life.</title>
        <authorList>
            <person name="Parks D.H."/>
            <person name="Chuvochina M."/>
            <person name="Waite D.W."/>
            <person name="Rinke C."/>
            <person name="Skarshewski A."/>
            <person name="Chaumeil P.A."/>
            <person name="Hugenholtz P."/>
        </authorList>
    </citation>
    <scope>NUCLEOTIDE SEQUENCE [LARGE SCALE GENOMIC DNA]</scope>
    <source>
        <strain evidence="1">UBA11978</strain>
    </source>
</reference>
<dbReference type="Proteomes" id="UP000263517">
    <property type="component" value="Unassembled WGS sequence"/>
</dbReference>
<dbReference type="EMBL" id="DNAN01000120">
    <property type="protein sequence ID" value="HAW74790.1"/>
    <property type="molecule type" value="Genomic_DNA"/>
</dbReference>